<evidence type="ECO:0000256" key="1">
    <source>
        <dbReference type="ARBA" id="ARBA00023172"/>
    </source>
</evidence>
<gene>
    <name evidence="2" type="ORF">PCS_01689</name>
</gene>
<dbReference type="InterPro" id="IPR011010">
    <property type="entry name" value="DNA_brk_join_enz"/>
</dbReference>
<evidence type="ECO:0000313" key="3">
    <source>
        <dbReference type="Proteomes" id="UP000011922"/>
    </source>
</evidence>
<dbReference type="GO" id="GO:0006310">
    <property type="term" value="P:DNA recombination"/>
    <property type="evidence" value="ECO:0007669"/>
    <property type="project" value="UniProtKB-KW"/>
</dbReference>
<keyword evidence="1" id="KW-0233">DNA recombination</keyword>
<comment type="caution">
    <text evidence="2">The sequence shown here is derived from an EMBL/GenBank/DDBJ whole genome shotgun (WGS) entry which is preliminary data.</text>
</comment>
<dbReference type="PATRIC" id="fig|1262666.3.peg.1711"/>
<sequence length="91" mass="10376">MRIFLRTLKEVRTDFHQTQPLPGSVAVYGDGVNLLDIQQLLRHQSLTTTQRYVHRMRKGNKAPAVLESVLARDTRQGHVNEERVIALATTL</sequence>
<dbReference type="Proteomes" id="UP000011922">
    <property type="component" value="Unassembled WGS sequence"/>
</dbReference>
<reference evidence="2 3" key="1">
    <citation type="journal article" date="2013" name="Genome Announc.">
        <title>Draft Genome Sequence for Desulfovibrio africanus Strain PCS.</title>
        <authorList>
            <person name="Brown S.D."/>
            <person name="Utturkar S.M."/>
            <person name="Arkin A.P."/>
            <person name="Deutschbauer A.M."/>
            <person name="Elias D.A."/>
            <person name="Hazen T.C."/>
            <person name="Chakraborty R."/>
        </authorList>
    </citation>
    <scope>NUCLEOTIDE SEQUENCE [LARGE SCALE GENOMIC DNA]</scope>
    <source>
        <strain evidence="2 3">PCS</strain>
    </source>
</reference>
<dbReference type="GO" id="GO:0003677">
    <property type="term" value="F:DNA binding"/>
    <property type="evidence" value="ECO:0007669"/>
    <property type="project" value="InterPro"/>
</dbReference>
<dbReference type="SUPFAM" id="SSF56349">
    <property type="entry name" value="DNA breaking-rejoining enzymes"/>
    <property type="match status" value="1"/>
</dbReference>
<dbReference type="EMBL" id="AOSV01000017">
    <property type="protein sequence ID" value="EMG37550.1"/>
    <property type="molecule type" value="Genomic_DNA"/>
</dbReference>
<accession>M5PU64</accession>
<proteinExistence type="predicted"/>
<evidence type="ECO:0008006" key="4">
    <source>
        <dbReference type="Google" id="ProtNLM"/>
    </source>
</evidence>
<dbReference type="InterPro" id="IPR013762">
    <property type="entry name" value="Integrase-like_cat_sf"/>
</dbReference>
<name>M5PU64_DESAF</name>
<dbReference type="AlphaFoldDB" id="M5PU64"/>
<dbReference type="Gene3D" id="1.10.443.10">
    <property type="entry name" value="Intergrase catalytic core"/>
    <property type="match status" value="1"/>
</dbReference>
<organism evidence="2 3">
    <name type="scientific">Desulfocurvibacter africanus PCS</name>
    <dbReference type="NCBI Taxonomy" id="1262666"/>
    <lineage>
        <taxon>Bacteria</taxon>
        <taxon>Pseudomonadati</taxon>
        <taxon>Thermodesulfobacteriota</taxon>
        <taxon>Desulfovibrionia</taxon>
        <taxon>Desulfovibrionales</taxon>
        <taxon>Desulfovibrionaceae</taxon>
        <taxon>Desulfocurvibacter</taxon>
    </lineage>
</organism>
<dbReference type="GO" id="GO:0015074">
    <property type="term" value="P:DNA integration"/>
    <property type="evidence" value="ECO:0007669"/>
    <property type="project" value="InterPro"/>
</dbReference>
<protein>
    <recommendedName>
        <fullName evidence="4">Phage integrase family protein</fullName>
    </recommendedName>
</protein>
<evidence type="ECO:0000313" key="2">
    <source>
        <dbReference type="EMBL" id="EMG37550.1"/>
    </source>
</evidence>